<reference evidence="5 6" key="1">
    <citation type="submission" date="2015-09" db="EMBL/GenBank/DDBJ databases">
        <title>Genome sequence of the marine flavobacterium Croceitalea dokdonensis DOKDO 023 that contains proton- and sodium-pumping rhodopsins.</title>
        <authorList>
            <person name="Kwon S.-K."/>
            <person name="Lee H.K."/>
            <person name="Kwak M.-J."/>
            <person name="Kim J.F."/>
        </authorList>
    </citation>
    <scope>NUCLEOTIDE SEQUENCE [LARGE SCALE GENOMIC DNA]</scope>
    <source>
        <strain evidence="5 6">DOKDO 023</strain>
    </source>
</reference>
<name>A0A0P7AZP0_9FLAO</name>
<dbReference type="EMBL" id="LDJX01000003">
    <property type="protein sequence ID" value="KPM32057.1"/>
    <property type="molecule type" value="Genomic_DNA"/>
</dbReference>
<gene>
    <name evidence="5" type="ORF">I595_1706</name>
</gene>
<evidence type="ECO:0000256" key="1">
    <source>
        <dbReference type="ARBA" id="ARBA00006432"/>
    </source>
</evidence>
<protein>
    <submittedName>
        <fullName evidence="5">O-succinylbenzoate-CoA ligase</fullName>
    </submittedName>
</protein>
<comment type="caution">
    <text evidence="5">The sequence shown here is derived from an EMBL/GenBank/DDBJ whole genome shotgun (WGS) entry which is preliminary data.</text>
</comment>
<dbReference type="PANTHER" id="PTHR43201">
    <property type="entry name" value="ACYL-COA SYNTHETASE"/>
    <property type="match status" value="1"/>
</dbReference>
<keyword evidence="6" id="KW-1185">Reference proteome</keyword>
<dbReference type="Gene3D" id="3.30.300.30">
    <property type="match status" value="1"/>
</dbReference>
<dbReference type="PANTHER" id="PTHR43201:SF5">
    <property type="entry name" value="MEDIUM-CHAIN ACYL-COA LIGASE ACSF2, MITOCHONDRIAL"/>
    <property type="match status" value="1"/>
</dbReference>
<dbReference type="PROSITE" id="PS00455">
    <property type="entry name" value="AMP_BINDING"/>
    <property type="match status" value="1"/>
</dbReference>
<dbReference type="InterPro" id="IPR020845">
    <property type="entry name" value="AMP-binding_CS"/>
</dbReference>
<dbReference type="GO" id="GO:0006631">
    <property type="term" value="P:fatty acid metabolic process"/>
    <property type="evidence" value="ECO:0007669"/>
    <property type="project" value="TreeGrafter"/>
</dbReference>
<dbReference type="InterPro" id="IPR025110">
    <property type="entry name" value="AMP-bd_C"/>
</dbReference>
<evidence type="ECO:0000256" key="2">
    <source>
        <dbReference type="ARBA" id="ARBA00022598"/>
    </source>
</evidence>
<comment type="similarity">
    <text evidence="1">Belongs to the ATP-dependent AMP-binding enzyme family.</text>
</comment>
<dbReference type="AlphaFoldDB" id="A0A0P7AZP0"/>
<dbReference type="InterPro" id="IPR000873">
    <property type="entry name" value="AMP-dep_synth/lig_dom"/>
</dbReference>
<feature type="domain" description="AMP-dependent synthetase/ligase" evidence="3">
    <location>
        <begin position="2"/>
        <end position="323"/>
    </location>
</feature>
<dbReference type="Pfam" id="PF13193">
    <property type="entry name" value="AMP-binding_C"/>
    <property type="match status" value="1"/>
</dbReference>
<keyword evidence="2 5" id="KW-0436">Ligase</keyword>
<dbReference type="GO" id="GO:0031956">
    <property type="term" value="F:medium-chain fatty acid-CoA ligase activity"/>
    <property type="evidence" value="ECO:0007669"/>
    <property type="project" value="TreeGrafter"/>
</dbReference>
<proteinExistence type="inferred from homology"/>
<dbReference type="InterPro" id="IPR045851">
    <property type="entry name" value="AMP-bd_C_sf"/>
</dbReference>
<evidence type="ECO:0000259" key="4">
    <source>
        <dbReference type="Pfam" id="PF13193"/>
    </source>
</evidence>
<evidence type="ECO:0000313" key="6">
    <source>
        <dbReference type="Proteomes" id="UP000050280"/>
    </source>
</evidence>
<dbReference type="Proteomes" id="UP000050280">
    <property type="component" value="Unassembled WGS sequence"/>
</dbReference>
<dbReference type="STRING" id="1300341.I595_1706"/>
<dbReference type="Gene3D" id="3.40.50.12780">
    <property type="entry name" value="N-terminal domain of ligase-like"/>
    <property type="match status" value="1"/>
</dbReference>
<organism evidence="5 6">
    <name type="scientific">Croceitalea dokdonensis DOKDO 023</name>
    <dbReference type="NCBI Taxonomy" id="1300341"/>
    <lineage>
        <taxon>Bacteria</taxon>
        <taxon>Pseudomonadati</taxon>
        <taxon>Bacteroidota</taxon>
        <taxon>Flavobacteriia</taxon>
        <taxon>Flavobacteriales</taxon>
        <taxon>Flavobacteriaceae</taxon>
        <taxon>Croceitalea</taxon>
    </lineage>
</organism>
<dbReference type="CDD" id="cd04433">
    <property type="entry name" value="AFD_class_I"/>
    <property type="match status" value="1"/>
</dbReference>
<dbReference type="Pfam" id="PF00501">
    <property type="entry name" value="AMP-binding"/>
    <property type="match status" value="1"/>
</dbReference>
<dbReference type="SUPFAM" id="SSF56801">
    <property type="entry name" value="Acetyl-CoA synthetase-like"/>
    <property type="match status" value="1"/>
</dbReference>
<feature type="domain" description="AMP-binding enzyme C-terminal" evidence="4">
    <location>
        <begin position="373"/>
        <end position="448"/>
    </location>
</feature>
<dbReference type="PATRIC" id="fig|1300341.3.peg.1890"/>
<sequence length="466" mass="51837">MTELGIRKGDKVAILAENDFRFAECLFGIMQVGAIAVPINIKMGEEILDYILENSETKYLICTKTFEDYAKHATSNKLDLIGYLILDNQELYEQKIYQKAQLDIVVRVEPEDTALIMYTSGSTGKPKGCQLTHGGTLWMIKTTVHSYFVDNTDSSLITGPLYHANALWCTFYPMIFCGGTVYVRSGFEAMDALKSIAKFKPTYIAGTPAMFALLLRKIAEKEIPSSSMACLRFLVFGSAPVSQKLLNDIQAQWDCDILEGYGSTEAGIVSCLPRWGMKKIGSIGIPFKDVEVKIIDTSTGGECKVGEVGELYIKSPALLSCYYKNPTAFAKKMKSGWFTSNDLVVMDSDGYLYFKGRTDDMINCGGENIFPKEVEQLLLKHPMVADVAVLPVKHPLKGSAPVAWVVYKDSEEPSEKGIKDYALENGPAYAHPRRVFFIDELPLNGTKKVNYKELETLTKEELPHGL</sequence>
<evidence type="ECO:0000259" key="3">
    <source>
        <dbReference type="Pfam" id="PF00501"/>
    </source>
</evidence>
<dbReference type="InterPro" id="IPR042099">
    <property type="entry name" value="ANL_N_sf"/>
</dbReference>
<accession>A0A0P7AZP0</accession>
<evidence type="ECO:0000313" key="5">
    <source>
        <dbReference type="EMBL" id="KPM32057.1"/>
    </source>
</evidence>